<proteinExistence type="predicted"/>
<protein>
    <recommendedName>
        <fullName evidence="4">Lipid droplet-associated perilipin protein</fullName>
    </recommendedName>
</protein>
<feature type="compositionally biased region" description="Basic residues" evidence="1">
    <location>
        <begin position="345"/>
        <end position="356"/>
    </location>
</feature>
<reference evidence="2 3" key="1">
    <citation type="journal article" date="2015" name="Fungal Genet. Biol.">
        <title>Evolution of novel wood decay mechanisms in Agaricales revealed by the genome sequences of Fistulina hepatica and Cylindrobasidium torrendii.</title>
        <authorList>
            <person name="Floudas D."/>
            <person name="Held B.W."/>
            <person name="Riley R."/>
            <person name="Nagy L.G."/>
            <person name="Koehler G."/>
            <person name="Ransdell A.S."/>
            <person name="Younus H."/>
            <person name="Chow J."/>
            <person name="Chiniquy J."/>
            <person name="Lipzen A."/>
            <person name="Tritt A."/>
            <person name="Sun H."/>
            <person name="Haridas S."/>
            <person name="LaButti K."/>
            <person name="Ohm R.A."/>
            <person name="Kues U."/>
            <person name="Blanchette R.A."/>
            <person name="Grigoriev I.V."/>
            <person name="Minto R.E."/>
            <person name="Hibbett D.S."/>
        </authorList>
    </citation>
    <scope>NUCLEOTIDE SEQUENCE [LARGE SCALE GENOMIC DNA]</scope>
    <source>
        <strain evidence="2 3">ATCC 64428</strain>
    </source>
</reference>
<accession>A0A0D7APS2</accession>
<dbReference type="OrthoDB" id="376826at2759"/>
<sequence>MPTSKEGPPELKIFTRVCSIPMISTSLEKINEALVMNAYTSSPYSMAKDLSTSAYKYTEPLQERLAPILLRADGLANKAVDVVEARYPYPFHAKPEEVVDLVRTRSKSATDFVRTRQESATAAATVLDEKVRAPAVHAAQDIDQRFTPIIDYLEAHLKSDSMPASPETKYQYQRALALVIGLRDHFSVYSNEQLKQLQTQSVLIQRATETAQSLSAAASSSVTAVQARIHALSEIMVQQLQHLQESTAALAASLQAQIPPQVEQTYAELATGLSTTVTDLRNIMLEKDVPLQEKATKVRQEVGERVTPLLENVRKGLTDVLTHRQASPDAAPPDGRAQPVNGKPSKSRKSAKTKAK</sequence>
<dbReference type="AlphaFoldDB" id="A0A0D7APS2"/>
<organism evidence="2 3">
    <name type="scientific">Fistulina hepatica ATCC 64428</name>
    <dbReference type="NCBI Taxonomy" id="1128425"/>
    <lineage>
        <taxon>Eukaryota</taxon>
        <taxon>Fungi</taxon>
        <taxon>Dikarya</taxon>
        <taxon>Basidiomycota</taxon>
        <taxon>Agaricomycotina</taxon>
        <taxon>Agaricomycetes</taxon>
        <taxon>Agaricomycetidae</taxon>
        <taxon>Agaricales</taxon>
        <taxon>Fistulinaceae</taxon>
        <taxon>Fistulina</taxon>
    </lineage>
</organism>
<name>A0A0D7APS2_9AGAR</name>
<gene>
    <name evidence="2" type="ORF">FISHEDRAFT_33601</name>
</gene>
<dbReference type="Proteomes" id="UP000054144">
    <property type="component" value="Unassembled WGS sequence"/>
</dbReference>
<dbReference type="SUPFAM" id="SSF58113">
    <property type="entry name" value="Apolipoprotein A-I"/>
    <property type="match status" value="1"/>
</dbReference>
<evidence type="ECO:0000256" key="1">
    <source>
        <dbReference type="SAM" id="MobiDB-lite"/>
    </source>
</evidence>
<feature type="region of interest" description="Disordered" evidence="1">
    <location>
        <begin position="317"/>
        <end position="356"/>
    </location>
</feature>
<evidence type="ECO:0008006" key="4">
    <source>
        <dbReference type="Google" id="ProtNLM"/>
    </source>
</evidence>
<evidence type="ECO:0000313" key="3">
    <source>
        <dbReference type="Proteomes" id="UP000054144"/>
    </source>
</evidence>
<keyword evidence="3" id="KW-1185">Reference proteome</keyword>
<evidence type="ECO:0000313" key="2">
    <source>
        <dbReference type="EMBL" id="KIY53306.1"/>
    </source>
</evidence>
<dbReference type="Gene3D" id="1.20.5.1230">
    <property type="entry name" value="Apolipoprotein A-I"/>
    <property type="match status" value="1"/>
</dbReference>
<dbReference type="EMBL" id="KN881627">
    <property type="protein sequence ID" value="KIY53306.1"/>
    <property type="molecule type" value="Genomic_DNA"/>
</dbReference>